<evidence type="ECO:0000256" key="1">
    <source>
        <dbReference type="ARBA" id="ARBA00004780"/>
    </source>
</evidence>
<dbReference type="PANTHER" id="PTHR21221">
    <property type="entry name" value="UREIDOGLYCOLATE HYDROLASE"/>
    <property type="match status" value="1"/>
</dbReference>
<keyword evidence="6" id="KW-0456">Lyase</keyword>
<dbReference type="GO" id="GO:0050385">
    <property type="term" value="F:ureidoglycolate lyase activity"/>
    <property type="evidence" value="ECO:0007669"/>
    <property type="project" value="UniProtKB-EC"/>
</dbReference>
<dbReference type="KEGG" id="erc:Ecym_7089"/>
<gene>
    <name evidence="11" type="ordered locus">Ecym_7089</name>
</gene>
<dbReference type="EMBL" id="CP002503">
    <property type="protein sequence ID" value="AET40941.1"/>
    <property type="molecule type" value="Genomic_DNA"/>
</dbReference>
<dbReference type="GO" id="GO:0004848">
    <property type="term" value="F:ureidoglycolate hydrolase activity"/>
    <property type="evidence" value="ECO:0007669"/>
    <property type="project" value="InterPro"/>
</dbReference>
<dbReference type="AlphaFoldDB" id="G8JVS6"/>
<dbReference type="EC" id="4.3.2.3" evidence="3"/>
<dbReference type="InterPro" id="IPR011051">
    <property type="entry name" value="RmlC_Cupin_sf"/>
</dbReference>
<evidence type="ECO:0000256" key="2">
    <source>
        <dbReference type="ARBA" id="ARBA00011738"/>
    </source>
</evidence>
<evidence type="ECO:0000256" key="3">
    <source>
        <dbReference type="ARBA" id="ARBA00012341"/>
    </source>
</evidence>
<dbReference type="Proteomes" id="UP000006790">
    <property type="component" value="Chromosome 7"/>
</dbReference>
<protein>
    <recommendedName>
        <fullName evidence="4">Ureidoglycolate lyase</fullName>
        <ecNumber evidence="3">4.3.2.3</ecNumber>
    </recommendedName>
    <alternativeName>
        <fullName evidence="7">Ureidoglycolatase</fullName>
    </alternativeName>
</protein>
<dbReference type="FunFam" id="2.60.120.480:FF:000003">
    <property type="entry name" value="Ureidoglycolate hydrolase"/>
    <property type="match status" value="1"/>
</dbReference>
<evidence type="ECO:0000256" key="8">
    <source>
        <dbReference type="ARBA" id="ARBA00047684"/>
    </source>
</evidence>
<dbReference type="GO" id="GO:0000256">
    <property type="term" value="P:allantoin catabolic process"/>
    <property type="evidence" value="ECO:0007669"/>
    <property type="project" value="InterPro"/>
</dbReference>
<evidence type="ECO:0000256" key="10">
    <source>
        <dbReference type="ARBA" id="ARBA00061337"/>
    </source>
</evidence>
<dbReference type="InterPro" id="IPR024060">
    <property type="entry name" value="Ureidoglycolate_lyase_dom_sf"/>
</dbReference>
<dbReference type="OMA" id="ECYFEPG"/>
<name>G8JVS6_ERECY</name>
<evidence type="ECO:0000313" key="11">
    <source>
        <dbReference type="EMBL" id="AET40941.1"/>
    </source>
</evidence>
<dbReference type="CDD" id="cd20298">
    <property type="entry name" value="cupin_UAH"/>
    <property type="match status" value="1"/>
</dbReference>
<dbReference type="InParanoid" id="G8JVS6"/>
<comment type="pathway">
    <text evidence="1">Nitrogen metabolism; (S)-allantoin degradation.</text>
</comment>
<dbReference type="OrthoDB" id="10266039at2759"/>
<dbReference type="GeneID" id="11472439"/>
<evidence type="ECO:0000256" key="9">
    <source>
        <dbReference type="ARBA" id="ARBA00055977"/>
    </source>
</evidence>
<dbReference type="STRING" id="931890.G8JVS6"/>
<evidence type="ECO:0000256" key="7">
    <source>
        <dbReference type="ARBA" id="ARBA00030302"/>
    </source>
</evidence>
<dbReference type="InterPro" id="IPR047233">
    <property type="entry name" value="UAH_cupin"/>
</dbReference>
<comment type="similarity">
    <text evidence="10">Belongs to the ureidoglycolate lyase family.</text>
</comment>
<organism evidence="11 12">
    <name type="scientific">Eremothecium cymbalariae (strain CBS 270.75 / DBVPG 7215 / KCTC 17166 / NRRL Y-17582)</name>
    <name type="common">Yeast</name>
    <dbReference type="NCBI Taxonomy" id="931890"/>
    <lineage>
        <taxon>Eukaryota</taxon>
        <taxon>Fungi</taxon>
        <taxon>Dikarya</taxon>
        <taxon>Ascomycota</taxon>
        <taxon>Saccharomycotina</taxon>
        <taxon>Saccharomycetes</taxon>
        <taxon>Saccharomycetales</taxon>
        <taxon>Saccharomycetaceae</taxon>
        <taxon>Eremothecium</taxon>
    </lineage>
</organism>
<comment type="subunit">
    <text evidence="2">Homodimer.</text>
</comment>
<proteinExistence type="inferred from homology"/>
<dbReference type="PANTHER" id="PTHR21221:SF1">
    <property type="entry name" value="UREIDOGLYCOLATE LYASE"/>
    <property type="match status" value="1"/>
</dbReference>
<evidence type="ECO:0000256" key="6">
    <source>
        <dbReference type="ARBA" id="ARBA00023239"/>
    </source>
</evidence>
<evidence type="ECO:0000256" key="4">
    <source>
        <dbReference type="ARBA" id="ARBA00019751"/>
    </source>
</evidence>
<keyword evidence="5" id="KW-0659">Purine metabolism</keyword>
<comment type="function">
    <text evidence="9">Catalyzes the catabolism of the allantoin degradation intermediate (S)-ureidoglycolate, generating urea and glyoxylate. Involved in the utilization of allantoin as secondary nitrogen source when primary sources are limiting.</text>
</comment>
<dbReference type="FunCoup" id="G8JVS6">
    <property type="interactions" value="79"/>
</dbReference>
<dbReference type="Gene3D" id="2.60.120.480">
    <property type="entry name" value="Ureidoglycolate hydrolase"/>
    <property type="match status" value="1"/>
</dbReference>
<reference evidence="12" key="1">
    <citation type="journal article" date="2012" name="G3 (Bethesda)">
        <title>Pichia sorbitophila, an interspecies yeast hybrid reveals early steps of genome resolution following polyploidization.</title>
        <authorList>
            <person name="Leh Louis V."/>
            <person name="Despons L."/>
            <person name="Friedrich A."/>
            <person name="Martin T."/>
            <person name="Durrens P."/>
            <person name="Casaregola S."/>
            <person name="Neuveglise C."/>
            <person name="Fairhead C."/>
            <person name="Marck C."/>
            <person name="Cruz J.A."/>
            <person name="Straub M.L."/>
            <person name="Kugler V."/>
            <person name="Sacerdot C."/>
            <person name="Uzunov Z."/>
            <person name="Thierry A."/>
            <person name="Weiss S."/>
            <person name="Bleykasten C."/>
            <person name="De Montigny J."/>
            <person name="Jacques N."/>
            <person name="Jung P."/>
            <person name="Lemaire M."/>
            <person name="Mallet S."/>
            <person name="Morel G."/>
            <person name="Richard G.F."/>
            <person name="Sarkar A."/>
            <person name="Savel G."/>
            <person name="Schacherer J."/>
            <person name="Seret M.L."/>
            <person name="Talla E."/>
            <person name="Samson G."/>
            <person name="Jubin C."/>
            <person name="Poulain J."/>
            <person name="Vacherie B."/>
            <person name="Barbe V."/>
            <person name="Pelletier E."/>
            <person name="Sherman D.J."/>
            <person name="Westhof E."/>
            <person name="Weissenbach J."/>
            <person name="Baret P.V."/>
            <person name="Wincker P."/>
            <person name="Gaillardin C."/>
            <person name="Dujon B."/>
            <person name="Souciet J.L."/>
        </authorList>
    </citation>
    <scope>NUCLEOTIDE SEQUENCE [LARGE SCALE GENOMIC DNA]</scope>
    <source>
        <strain evidence="12">CBS 270.75 / DBVPG 7215 / KCTC 17166 / NRRL Y-17582</strain>
    </source>
</reference>
<evidence type="ECO:0000256" key="5">
    <source>
        <dbReference type="ARBA" id="ARBA00022631"/>
    </source>
</evidence>
<dbReference type="HOGENOM" id="CLU_070848_0_1_1"/>
<dbReference type="Pfam" id="PF04115">
    <property type="entry name" value="Ureidogly_lyase"/>
    <property type="match status" value="1"/>
</dbReference>
<dbReference type="SUPFAM" id="SSF51182">
    <property type="entry name" value="RmlC-like cupins"/>
    <property type="match status" value="1"/>
</dbReference>
<dbReference type="InterPro" id="IPR007247">
    <property type="entry name" value="Ureidogly_lyase"/>
</dbReference>
<keyword evidence="12" id="KW-1185">Reference proteome</keyword>
<comment type="catalytic activity">
    <reaction evidence="8">
        <text>(S)-ureidoglycolate = urea + glyoxylate</text>
        <dbReference type="Rhea" id="RHEA:11304"/>
        <dbReference type="ChEBI" id="CHEBI:16199"/>
        <dbReference type="ChEBI" id="CHEBI:36655"/>
        <dbReference type="ChEBI" id="CHEBI:57296"/>
        <dbReference type="EC" id="4.3.2.3"/>
    </reaction>
</comment>
<sequence>MIIIAEALNIDDFMPYGSIISPDEEISKLDDSGRNANQGTAVKISQVSKVQNLFPTTKNIREPNWNLFRCFPNEALNRQFVTESTTNTVTFSLKVLENHPYSSQTFVPMGRRSSELCYLVIVALSDPSSEPDLSTLKAFICRGTQAVTYGPGVWHAPMIVLGEPAYLDFTVLIHEALDAASPELDCIERVYPRDLHKVLLYCP</sequence>
<dbReference type="GO" id="GO:0006144">
    <property type="term" value="P:purine nucleobase metabolic process"/>
    <property type="evidence" value="ECO:0007669"/>
    <property type="project" value="UniProtKB-KW"/>
</dbReference>
<dbReference type="RefSeq" id="XP_003647758.1">
    <property type="nucleotide sequence ID" value="XM_003647710.1"/>
</dbReference>
<dbReference type="eggNOG" id="ENOG502S1JQ">
    <property type="taxonomic scope" value="Eukaryota"/>
</dbReference>
<accession>G8JVS6</accession>
<evidence type="ECO:0000313" key="12">
    <source>
        <dbReference type="Proteomes" id="UP000006790"/>
    </source>
</evidence>